<comment type="caution">
    <text evidence="6">The sequence shown here is derived from an EMBL/GenBank/DDBJ whole genome shotgun (WGS) entry which is preliminary data.</text>
</comment>
<dbReference type="GO" id="GO:0098796">
    <property type="term" value="C:membrane protein complex"/>
    <property type="evidence" value="ECO:0007669"/>
    <property type="project" value="UniProtKB-ARBA"/>
</dbReference>
<dbReference type="SMART" id="SM00382">
    <property type="entry name" value="AAA"/>
    <property type="match status" value="1"/>
</dbReference>
<evidence type="ECO:0000256" key="1">
    <source>
        <dbReference type="ARBA" id="ARBA00005417"/>
    </source>
</evidence>
<keyword evidence="2" id="KW-0813">Transport</keyword>
<dbReference type="PROSITE" id="PS50893">
    <property type="entry name" value="ABC_TRANSPORTER_2"/>
    <property type="match status" value="1"/>
</dbReference>
<dbReference type="SUPFAM" id="SSF52540">
    <property type="entry name" value="P-loop containing nucleoside triphosphate hydrolases"/>
    <property type="match status" value="1"/>
</dbReference>
<dbReference type="AlphaFoldDB" id="A0A1F7GJX1"/>
<dbReference type="GO" id="GO:0016887">
    <property type="term" value="F:ATP hydrolysis activity"/>
    <property type="evidence" value="ECO:0007669"/>
    <property type="project" value="InterPro"/>
</dbReference>
<protein>
    <submittedName>
        <fullName evidence="6">ABC transporter ATP-binding protein</fullName>
    </submittedName>
</protein>
<evidence type="ECO:0000313" key="6">
    <source>
        <dbReference type="EMBL" id="OGK18872.1"/>
    </source>
</evidence>
<accession>A0A1F7GJX1</accession>
<dbReference type="FunFam" id="3.40.50.300:FF:000032">
    <property type="entry name" value="Export ABC transporter ATP-binding protein"/>
    <property type="match status" value="1"/>
</dbReference>
<dbReference type="PROSITE" id="PS00211">
    <property type="entry name" value="ABC_TRANSPORTER_1"/>
    <property type="match status" value="1"/>
</dbReference>
<keyword evidence="4 6" id="KW-0067">ATP-binding</keyword>
<dbReference type="InterPro" id="IPR017911">
    <property type="entry name" value="MacB-like_ATP-bd"/>
</dbReference>
<dbReference type="InterPro" id="IPR027417">
    <property type="entry name" value="P-loop_NTPase"/>
</dbReference>
<keyword evidence="3" id="KW-0547">Nucleotide-binding</keyword>
<dbReference type="EMBL" id="MFZH01000023">
    <property type="protein sequence ID" value="OGK18872.1"/>
    <property type="molecule type" value="Genomic_DNA"/>
</dbReference>
<evidence type="ECO:0000256" key="4">
    <source>
        <dbReference type="ARBA" id="ARBA00022840"/>
    </source>
</evidence>
<dbReference type="InterPro" id="IPR017871">
    <property type="entry name" value="ABC_transporter-like_CS"/>
</dbReference>
<evidence type="ECO:0000256" key="3">
    <source>
        <dbReference type="ARBA" id="ARBA00022741"/>
    </source>
</evidence>
<dbReference type="Gene3D" id="3.40.50.300">
    <property type="entry name" value="P-loop containing nucleotide triphosphate hydrolases"/>
    <property type="match status" value="1"/>
</dbReference>
<sequence>MISLSKVSKTYELEGEELTVLKNVTFTIKRGEFVAIAGPSGSGKSTLMHIIGLLDKPSDGAVLINNVDVSTLSDDDISMMRNEFVGFVFQQFNLINKLSIIENVMLPTIYTRKILDFEPRERAMELLTRFGIGEKADTFPNKISGGQQQRVAIARALIMKPELILADEPTGNLDSKTGDTILKLLEELNKKDKITIIVVTHEADVARRANRKIKVVDGEIAQ</sequence>
<comment type="similarity">
    <text evidence="1">Belongs to the ABC transporter superfamily.</text>
</comment>
<organism evidence="6 7">
    <name type="scientific">Candidatus Roizmanbacteria bacterium RIFCSPHIGHO2_01_FULL_39_24</name>
    <dbReference type="NCBI Taxonomy" id="1802032"/>
    <lineage>
        <taxon>Bacteria</taxon>
        <taxon>Candidatus Roizmaniibacteriota</taxon>
    </lineage>
</organism>
<dbReference type="CDD" id="cd03255">
    <property type="entry name" value="ABC_MJ0796_LolCDE_FtsE"/>
    <property type="match status" value="1"/>
</dbReference>
<gene>
    <name evidence="6" type="ORF">A2799_02300</name>
</gene>
<evidence type="ECO:0000313" key="7">
    <source>
        <dbReference type="Proteomes" id="UP000176850"/>
    </source>
</evidence>
<dbReference type="PANTHER" id="PTHR42798:SF7">
    <property type="entry name" value="ALPHA-D-RIBOSE 1-METHYLPHOSPHONATE 5-TRIPHOSPHATE SYNTHASE SUBUNIT PHNL"/>
    <property type="match status" value="1"/>
</dbReference>
<feature type="domain" description="ABC transporter" evidence="5">
    <location>
        <begin position="2"/>
        <end position="222"/>
    </location>
</feature>
<dbReference type="Pfam" id="PF00005">
    <property type="entry name" value="ABC_tran"/>
    <property type="match status" value="1"/>
</dbReference>
<reference evidence="6 7" key="1">
    <citation type="journal article" date="2016" name="Nat. Commun.">
        <title>Thousands of microbial genomes shed light on interconnected biogeochemical processes in an aquifer system.</title>
        <authorList>
            <person name="Anantharaman K."/>
            <person name="Brown C.T."/>
            <person name="Hug L.A."/>
            <person name="Sharon I."/>
            <person name="Castelle C.J."/>
            <person name="Probst A.J."/>
            <person name="Thomas B.C."/>
            <person name="Singh A."/>
            <person name="Wilkins M.J."/>
            <person name="Karaoz U."/>
            <person name="Brodie E.L."/>
            <person name="Williams K.H."/>
            <person name="Hubbard S.S."/>
            <person name="Banfield J.F."/>
        </authorList>
    </citation>
    <scope>NUCLEOTIDE SEQUENCE [LARGE SCALE GENOMIC DNA]</scope>
</reference>
<dbReference type="InterPro" id="IPR003593">
    <property type="entry name" value="AAA+_ATPase"/>
</dbReference>
<name>A0A1F7GJX1_9BACT</name>
<dbReference type="GO" id="GO:0005524">
    <property type="term" value="F:ATP binding"/>
    <property type="evidence" value="ECO:0007669"/>
    <property type="project" value="UniProtKB-KW"/>
</dbReference>
<dbReference type="InterPro" id="IPR003439">
    <property type="entry name" value="ABC_transporter-like_ATP-bd"/>
</dbReference>
<evidence type="ECO:0000259" key="5">
    <source>
        <dbReference type="PROSITE" id="PS50893"/>
    </source>
</evidence>
<evidence type="ECO:0000256" key="2">
    <source>
        <dbReference type="ARBA" id="ARBA00022448"/>
    </source>
</evidence>
<proteinExistence type="inferred from homology"/>
<dbReference type="Proteomes" id="UP000176850">
    <property type="component" value="Unassembled WGS sequence"/>
</dbReference>
<dbReference type="PANTHER" id="PTHR42798">
    <property type="entry name" value="LIPOPROTEIN-RELEASING SYSTEM ATP-BINDING PROTEIN LOLD"/>
    <property type="match status" value="1"/>
</dbReference>
<dbReference type="GO" id="GO:0022857">
    <property type="term" value="F:transmembrane transporter activity"/>
    <property type="evidence" value="ECO:0007669"/>
    <property type="project" value="UniProtKB-ARBA"/>
</dbReference>